<dbReference type="InterPro" id="IPR044528">
    <property type="entry name" value="POD-like_MBL-fold"/>
</dbReference>
<dbReference type="GO" id="GO:0050313">
    <property type="term" value="F:sulfur dioxygenase activity"/>
    <property type="evidence" value="ECO:0007669"/>
    <property type="project" value="InterPro"/>
</dbReference>
<dbReference type="OrthoDB" id="9784009at2"/>
<dbReference type="InterPro" id="IPR051682">
    <property type="entry name" value="Mito_Persulfide_Diox"/>
</dbReference>
<dbReference type="AlphaFoldDB" id="A0A1I4UFU0"/>
<evidence type="ECO:0000313" key="3">
    <source>
        <dbReference type="EMBL" id="SFM87583.1"/>
    </source>
</evidence>
<proteinExistence type="predicted"/>
<gene>
    <name evidence="3" type="ORF">SAMN02982985_05632</name>
</gene>
<dbReference type="GO" id="GO:0046872">
    <property type="term" value="F:metal ion binding"/>
    <property type="evidence" value="ECO:0007669"/>
    <property type="project" value="UniProtKB-KW"/>
</dbReference>
<dbReference type="PANTHER" id="PTHR43084">
    <property type="entry name" value="PERSULFIDE DIOXYGENASE ETHE1"/>
    <property type="match status" value="1"/>
</dbReference>
<accession>A0A1I4UFU0</accession>
<evidence type="ECO:0000256" key="1">
    <source>
        <dbReference type="ARBA" id="ARBA00022723"/>
    </source>
</evidence>
<keyword evidence="1" id="KW-0479">Metal-binding</keyword>
<dbReference type="Gene3D" id="3.60.15.10">
    <property type="entry name" value="Ribonuclease Z/Hydroxyacylglutathione hydrolase-like"/>
    <property type="match status" value="1"/>
</dbReference>
<dbReference type="STRING" id="758825.SAMN02982985_05632"/>
<dbReference type="Pfam" id="PF00753">
    <property type="entry name" value="Lactamase_B"/>
    <property type="match status" value="1"/>
</dbReference>
<protein>
    <submittedName>
        <fullName evidence="3">Glyoxylase, beta-lactamase superfamily II</fullName>
    </submittedName>
</protein>
<feature type="domain" description="Metallo-beta-lactamase" evidence="2">
    <location>
        <begin position="11"/>
        <end position="183"/>
    </location>
</feature>
<dbReference type="EMBL" id="FOTW01000041">
    <property type="protein sequence ID" value="SFM87583.1"/>
    <property type="molecule type" value="Genomic_DNA"/>
</dbReference>
<evidence type="ECO:0000313" key="4">
    <source>
        <dbReference type="Proteomes" id="UP000199470"/>
    </source>
</evidence>
<dbReference type="Proteomes" id="UP000199470">
    <property type="component" value="Unassembled WGS sequence"/>
</dbReference>
<dbReference type="InterPro" id="IPR001279">
    <property type="entry name" value="Metallo-B-lactamas"/>
</dbReference>
<name>A0A1I4UFU0_9BURK</name>
<dbReference type="CDD" id="cd07724">
    <property type="entry name" value="POD-like_MBL-fold"/>
    <property type="match status" value="1"/>
</dbReference>
<dbReference type="SMART" id="SM00849">
    <property type="entry name" value="Lactamase_B"/>
    <property type="match status" value="1"/>
</dbReference>
<dbReference type="GO" id="GO:0070813">
    <property type="term" value="P:hydrogen sulfide metabolic process"/>
    <property type="evidence" value="ECO:0007669"/>
    <property type="project" value="TreeGrafter"/>
</dbReference>
<dbReference type="InterPro" id="IPR036866">
    <property type="entry name" value="RibonucZ/Hydroxyglut_hydro"/>
</dbReference>
<dbReference type="GO" id="GO:0006749">
    <property type="term" value="P:glutathione metabolic process"/>
    <property type="evidence" value="ECO:0007669"/>
    <property type="project" value="InterPro"/>
</dbReference>
<reference evidence="3 4" key="1">
    <citation type="submission" date="2016-10" db="EMBL/GenBank/DDBJ databases">
        <authorList>
            <person name="de Groot N.N."/>
        </authorList>
    </citation>
    <scope>NUCLEOTIDE SEQUENCE [LARGE SCALE GENOMIC DNA]</scope>
    <source>
        <strain evidence="3 4">ATCC 43154</strain>
    </source>
</reference>
<dbReference type="RefSeq" id="WP_093391052.1">
    <property type="nucleotide sequence ID" value="NZ_FOTW01000041.1"/>
</dbReference>
<sequence length="247" mass="26693">MFFKQRANDDASISYFFGCGGQGKGIAVDVLAGDEAWYIDQARKLNVEITYVFDSHIHADHLSGGRTLAALTGANYALHESNVGKTAFPFTPVGHNQIIDAGNTRIQVLHTPGHTEDSICLLVSDRRRAEAPWFVLTGDTMFVGSVGRPDLAGRETEMAAKLWQSLHDRLLNLPAELEVFPGHQAGSACGADISGKPSSTIGFEKRWNPLLTLGKDAFTATLTATVLPRPAEMDRLVAVNLGQAEFA</sequence>
<evidence type="ECO:0000259" key="2">
    <source>
        <dbReference type="SMART" id="SM00849"/>
    </source>
</evidence>
<keyword evidence="4" id="KW-1185">Reference proteome</keyword>
<organism evidence="3 4">
    <name type="scientific">Rugamonas rubra</name>
    <dbReference type="NCBI Taxonomy" id="758825"/>
    <lineage>
        <taxon>Bacteria</taxon>
        <taxon>Pseudomonadati</taxon>
        <taxon>Pseudomonadota</taxon>
        <taxon>Betaproteobacteria</taxon>
        <taxon>Burkholderiales</taxon>
        <taxon>Oxalobacteraceae</taxon>
        <taxon>Telluria group</taxon>
        <taxon>Rugamonas</taxon>
    </lineage>
</organism>
<dbReference type="PANTHER" id="PTHR43084:SF1">
    <property type="entry name" value="PERSULFIDE DIOXYGENASE ETHE1, MITOCHONDRIAL"/>
    <property type="match status" value="1"/>
</dbReference>
<dbReference type="SUPFAM" id="SSF56281">
    <property type="entry name" value="Metallo-hydrolase/oxidoreductase"/>
    <property type="match status" value="1"/>
</dbReference>